<dbReference type="GO" id="GO:0004180">
    <property type="term" value="F:carboxypeptidase activity"/>
    <property type="evidence" value="ECO:0007669"/>
    <property type="project" value="UniProtKB-KW"/>
</dbReference>
<keyword evidence="3" id="KW-0645">Protease</keyword>
<keyword evidence="3" id="KW-0121">Carboxypeptidase</keyword>
<keyword evidence="1" id="KW-0732">Signal</keyword>
<dbReference type="Gene3D" id="3.40.710.10">
    <property type="entry name" value="DD-peptidase/beta-lactamase superfamily"/>
    <property type="match status" value="1"/>
</dbReference>
<dbReference type="EMBL" id="UGYO01000001">
    <property type="protein sequence ID" value="SUI77973.1"/>
    <property type="molecule type" value="Genomic_DNA"/>
</dbReference>
<name>A0A380AC11_9GAMM</name>
<reference evidence="3 4" key="1">
    <citation type="submission" date="2018-06" db="EMBL/GenBank/DDBJ databases">
        <authorList>
            <consortium name="Pathogen Informatics"/>
            <person name="Doyle S."/>
        </authorList>
    </citation>
    <scope>NUCLEOTIDE SEQUENCE [LARGE SCALE GENOMIC DNA]</scope>
    <source>
        <strain evidence="3 4">NCTC10738</strain>
    </source>
</reference>
<dbReference type="InterPro" id="IPR012338">
    <property type="entry name" value="Beta-lactam/transpept-like"/>
</dbReference>
<dbReference type="InterPro" id="IPR001466">
    <property type="entry name" value="Beta-lactam-related"/>
</dbReference>
<evidence type="ECO:0000313" key="3">
    <source>
        <dbReference type="EMBL" id="SUI77973.1"/>
    </source>
</evidence>
<feature type="chain" id="PRO_5016657017" evidence="1">
    <location>
        <begin position="38"/>
        <end position="387"/>
    </location>
</feature>
<dbReference type="SUPFAM" id="SSF56601">
    <property type="entry name" value="beta-lactamase/transpeptidase-like"/>
    <property type="match status" value="1"/>
</dbReference>
<organism evidence="3 4">
    <name type="scientific">Shewanella algae</name>
    <dbReference type="NCBI Taxonomy" id="38313"/>
    <lineage>
        <taxon>Bacteria</taxon>
        <taxon>Pseudomonadati</taxon>
        <taxon>Pseudomonadota</taxon>
        <taxon>Gammaproteobacteria</taxon>
        <taxon>Alteromonadales</taxon>
        <taxon>Shewanellaceae</taxon>
        <taxon>Shewanella</taxon>
    </lineage>
</organism>
<sequence length="387" mass="41594">MNSSPLAQPRFLGLKLSSTVKGMSMACLLGFTLSLSAAPGPKQEPAPGKGSAPSACHSQELTRQLQLIIKQNPLPFSGVIELRQAKKTLLSHAAGESQGKPITSDSQFVLGSLSKQVFAVLVMRAIERGDFKLNDSAAALLGKEAELDPAITVAMLLSHTSGIGIQGQTLLFTPGSDFKYSNDNYWLLAEILKREGSSDTQLLQRFFDAEGLELKARTGSIESIQEQLPNLAIGRAETDSGFESVAEQLTLTDKLLASGALIGSASAFADFQQALHQGQLLSRGGYLQLLAPRGKHPHRWGELNYAAGIQLSPELPLEFSHSGYIAGYISTAIYYPDSGFNLVVLENTSWSLKDIGRVFALHDKLRQAVRETAANCPLEKAANLPGF</sequence>
<evidence type="ECO:0000256" key="1">
    <source>
        <dbReference type="SAM" id="SignalP"/>
    </source>
</evidence>
<dbReference type="Proteomes" id="UP000254069">
    <property type="component" value="Unassembled WGS sequence"/>
</dbReference>
<accession>A0A380AC11</accession>
<dbReference type="RefSeq" id="WP_115389858.1">
    <property type="nucleotide sequence ID" value="NZ_AP024609.1"/>
</dbReference>
<gene>
    <name evidence="3" type="ORF">NCTC10738_02656</name>
</gene>
<dbReference type="Pfam" id="PF00144">
    <property type="entry name" value="Beta-lactamase"/>
    <property type="match status" value="1"/>
</dbReference>
<keyword evidence="3" id="KW-0378">Hydrolase</keyword>
<protein>
    <submittedName>
        <fullName evidence="3">Beta-lactamase/D-alanine carboxypeptidase</fullName>
    </submittedName>
</protein>
<feature type="domain" description="Beta-lactamase-related" evidence="2">
    <location>
        <begin position="87"/>
        <end position="349"/>
    </location>
</feature>
<dbReference type="PANTHER" id="PTHR46825:SF9">
    <property type="entry name" value="BETA-LACTAMASE-RELATED DOMAIN-CONTAINING PROTEIN"/>
    <property type="match status" value="1"/>
</dbReference>
<keyword evidence="4" id="KW-1185">Reference proteome</keyword>
<dbReference type="InterPro" id="IPR050491">
    <property type="entry name" value="AmpC-like"/>
</dbReference>
<feature type="signal peptide" evidence="1">
    <location>
        <begin position="1"/>
        <end position="37"/>
    </location>
</feature>
<evidence type="ECO:0000313" key="4">
    <source>
        <dbReference type="Proteomes" id="UP000254069"/>
    </source>
</evidence>
<proteinExistence type="predicted"/>
<evidence type="ECO:0000259" key="2">
    <source>
        <dbReference type="Pfam" id="PF00144"/>
    </source>
</evidence>
<dbReference type="PANTHER" id="PTHR46825">
    <property type="entry name" value="D-ALANYL-D-ALANINE-CARBOXYPEPTIDASE/ENDOPEPTIDASE AMPH"/>
    <property type="match status" value="1"/>
</dbReference>
<dbReference type="AlphaFoldDB" id="A0A380AC11"/>